<sequence length="206" mass="22084">MGVVVTGGVAIDNDSSAESFSFALPAKASQDQLSDVNADLNKDTPADVLFCNGRLLPQAYQCPSSQIDIGSDNSGLSSRTSSTNSKGSSSRSNSNSSNSGSSRYNVIARKTSIDNKPAAGQFEQHLSSSRPRKAAPPLASSTELSFREKSVDALVRRDCSLKKRNNQHSENSCFGKKVFQSFTSACRECHALEPSVKQGVIQKRMK</sequence>
<dbReference type="Proteomes" id="UP000554482">
    <property type="component" value="Unassembled WGS sequence"/>
</dbReference>
<comment type="caution">
    <text evidence="2">The sequence shown here is derived from an EMBL/GenBank/DDBJ whole genome shotgun (WGS) entry which is preliminary data.</text>
</comment>
<name>A0A7J6WYV2_THATH</name>
<feature type="compositionally biased region" description="Low complexity" evidence="1">
    <location>
        <begin position="70"/>
        <end position="102"/>
    </location>
</feature>
<protein>
    <recommendedName>
        <fullName evidence="4">Membrane-associated kinase regulator</fullName>
    </recommendedName>
</protein>
<keyword evidence="3" id="KW-1185">Reference proteome</keyword>
<dbReference type="EMBL" id="JABWDY010007874">
    <property type="protein sequence ID" value="KAF5202594.1"/>
    <property type="molecule type" value="Genomic_DNA"/>
</dbReference>
<dbReference type="AlphaFoldDB" id="A0A7J6WYV2"/>
<gene>
    <name evidence="2" type="ORF">FRX31_007816</name>
</gene>
<evidence type="ECO:0008006" key="4">
    <source>
        <dbReference type="Google" id="ProtNLM"/>
    </source>
</evidence>
<accession>A0A7J6WYV2</accession>
<organism evidence="2 3">
    <name type="scientific">Thalictrum thalictroides</name>
    <name type="common">Rue-anemone</name>
    <name type="synonym">Anemone thalictroides</name>
    <dbReference type="NCBI Taxonomy" id="46969"/>
    <lineage>
        <taxon>Eukaryota</taxon>
        <taxon>Viridiplantae</taxon>
        <taxon>Streptophyta</taxon>
        <taxon>Embryophyta</taxon>
        <taxon>Tracheophyta</taxon>
        <taxon>Spermatophyta</taxon>
        <taxon>Magnoliopsida</taxon>
        <taxon>Ranunculales</taxon>
        <taxon>Ranunculaceae</taxon>
        <taxon>Thalictroideae</taxon>
        <taxon>Thalictrum</taxon>
    </lineage>
</organism>
<evidence type="ECO:0000256" key="1">
    <source>
        <dbReference type="SAM" id="MobiDB-lite"/>
    </source>
</evidence>
<evidence type="ECO:0000313" key="2">
    <source>
        <dbReference type="EMBL" id="KAF5202594.1"/>
    </source>
</evidence>
<proteinExistence type="predicted"/>
<feature type="region of interest" description="Disordered" evidence="1">
    <location>
        <begin position="70"/>
        <end position="143"/>
    </location>
</feature>
<reference evidence="2 3" key="1">
    <citation type="submission" date="2020-06" db="EMBL/GenBank/DDBJ databases">
        <title>Transcriptomic and genomic resources for Thalictrum thalictroides and T. hernandezii: Facilitating candidate gene discovery in an emerging model plant lineage.</title>
        <authorList>
            <person name="Arias T."/>
            <person name="Riano-Pachon D.M."/>
            <person name="Di Stilio V.S."/>
        </authorList>
    </citation>
    <scope>NUCLEOTIDE SEQUENCE [LARGE SCALE GENOMIC DNA]</scope>
    <source>
        <strain evidence="3">cv. WT478/WT964</strain>
        <tissue evidence="2">Leaves</tissue>
    </source>
</reference>
<evidence type="ECO:0000313" key="3">
    <source>
        <dbReference type="Proteomes" id="UP000554482"/>
    </source>
</evidence>
<dbReference type="OrthoDB" id="1917218at2759"/>